<proteinExistence type="evidence at transcript level"/>
<organism evidence="1">
    <name type="scientific">Zea mays</name>
    <name type="common">Maize</name>
    <dbReference type="NCBI Taxonomy" id="4577"/>
    <lineage>
        <taxon>Eukaryota</taxon>
        <taxon>Viridiplantae</taxon>
        <taxon>Streptophyta</taxon>
        <taxon>Embryophyta</taxon>
        <taxon>Tracheophyta</taxon>
        <taxon>Spermatophyta</taxon>
        <taxon>Magnoliopsida</taxon>
        <taxon>Liliopsida</taxon>
        <taxon>Poales</taxon>
        <taxon>Poaceae</taxon>
        <taxon>PACMAD clade</taxon>
        <taxon>Panicoideae</taxon>
        <taxon>Andropogonodae</taxon>
        <taxon>Andropogoneae</taxon>
        <taxon>Tripsacinae</taxon>
        <taxon>Zea</taxon>
    </lineage>
</organism>
<reference evidence="1" key="1">
    <citation type="journal article" date="2009" name="PLoS Genet.">
        <title>Sequencing, mapping, and analysis of 27,455 maize full-length cDNAs.</title>
        <authorList>
            <person name="Soderlund C."/>
            <person name="Descour A."/>
            <person name="Kudrna D."/>
            <person name="Bomhoff M."/>
            <person name="Boyd L."/>
            <person name="Currie J."/>
            <person name="Angelova A."/>
            <person name="Collura K."/>
            <person name="Wissotski M."/>
            <person name="Ashley E."/>
            <person name="Morrow D."/>
            <person name="Fernandes J."/>
            <person name="Walbot V."/>
            <person name="Yu Y."/>
        </authorList>
    </citation>
    <scope>NUCLEOTIDE SEQUENCE</scope>
    <source>
        <strain evidence="1">B73</strain>
    </source>
</reference>
<dbReference type="EMBL" id="BT087038">
    <property type="protein sequence ID" value="ACR37391.1"/>
    <property type="molecule type" value="mRNA"/>
</dbReference>
<protein>
    <submittedName>
        <fullName evidence="1">Uncharacterized protein</fullName>
    </submittedName>
</protein>
<accession>C4J891</accession>
<sequence length="12" mass="1277">MVAAQLVLTSLM</sequence>
<evidence type="ECO:0000313" key="1">
    <source>
        <dbReference type="EMBL" id="ACR37391.1"/>
    </source>
</evidence>
<name>C4J891_MAIZE</name>
<reference evidence="1" key="2">
    <citation type="submission" date="2012-06" db="EMBL/GenBank/DDBJ databases">
        <authorList>
            <person name="Yu Y."/>
            <person name="Currie J."/>
            <person name="Lomeli R."/>
            <person name="Angelova A."/>
            <person name="Collura K."/>
            <person name="Wissotski M."/>
            <person name="Campos D."/>
            <person name="Kudrna D."/>
            <person name="Golser W."/>
            <person name="Ashely E."/>
            <person name="Descour A."/>
            <person name="Fernandes J."/>
            <person name="Soderlund C."/>
            <person name="Walbot V."/>
        </authorList>
    </citation>
    <scope>NUCLEOTIDE SEQUENCE</scope>
    <source>
        <strain evidence="1">B73</strain>
    </source>
</reference>